<dbReference type="STRING" id="648782.SAMN04488554_1265"/>
<protein>
    <submittedName>
        <fullName evidence="1">Uncharacterized protein</fullName>
    </submittedName>
</protein>
<accession>A0A1H5F8J2</accession>
<proteinExistence type="predicted"/>
<dbReference type="OrthoDB" id="3260805at2"/>
<evidence type="ECO:0000313" key="1">
    <source>
        <dbReference type="EMBL" id="SED99755.1"/>
    </source>
</evidence>
<dbReference type="AlphaFoldDB" id="A0A1H5F8J2"/>
<gene>
    <name evidence="1" type="ORF">SAMN04488554_1265</name>
</gene>
<dbReference type="RefSeq" id="WP_139177641.1">
    <property type="nucleotide sequence ID" value="NZ_FNTX01000001.1"/>
</dbReference>
<reference evidence="2" key="1">
    <citation type="submission" date="2016-10" db="EMBL/GenBank/DDBJ databases">
        <authorList>
            <person name="Varghese N."/>
            <person name="Submissions S."/>
        </authorList>
    </citation>
    <scope>NUCLEOTIDE SEQUENCE [LARGE SCALE GENOMIC DNA]</scope>
    <source>
        <strain evidence="2">DSM 21368</strain>
    </source>
</reference>
<evidence type="ECO:0000313" key="2">
    <source>
        <dbReference type="Proteomes" id="UP000199220"/>
    </source>
</evidence>
<sequence>MRRRDLPSSLHGRVPSGARALRVLPLPDGGHAVLTSDTVIVGSAETVTVDRPWSDVDTAAWSSETGHVTVTWVDGSEPTTLSVGDDAAVSDFVYALKERVDHSLVLLETVQITGGGYLRGAIRRNPDGSLFSQVTISGVRRPPADVDARAAALETRIRAAVGLD</sequence>
<name>A0A1H5F8J2_9MICO</name>
<dbReference type="Proteomes" id="UP000199220">
    <property type="component" value="Unassembled WGS sequence"/>
</dbReference>
<dbReference type="EMBL" id="FNTX01000001">
    <property type="protein sequence ID" value="SED99755.1"/>
    <property type="molecule type" value="Genomic_DNA"/>
</dbReference>
<organism evidence="1 2">
    <name type="scientific">Ruania alba</name>
    <dbReference type="NCBI Taxonomy" id="648782"/>
    <lineage>
        <taxon>Bacteria</taxon>
        <taxon>Bacillati</taxon>
        <taxon>Actinomycetota</taxon>
        <taxon>Actinomycetes</taxon>
        <taxon>Micrococcales</taxon>
        <taxon>Ruaniaceae</taxon>
        <taxon>Ruania</taxon>
    </lineage>
</organism>
<keyword evidence="2" id="KW-1185">Reference proteome</keyword>